<evidence type="ECO:0000256" key="4">
    <source>
        <dbReference type="ARBA" id="ARBA00023136"/>
    </source>
</evidence>
<sequence>MRTVDHIPVANVRPFMVADIHWVLAVGSFALPITFWVVARVMWVMGLIPIFLVLSYLATAKDMFQVEVFSTDRPKMASVRSRENWEGAKTYEPR</sequence>
<evidence type="ECO:0000313" key="6">
    <source>
        <dbReference type="EMBL" id="MBJ9688857.1"/>
    </source>
</evidence>
<dbReference type="Pfam" id="PF05101">
    <property type="entry name" value="VirB3"/>
    <property type="match status" value="1"/>
</dbReference>
<proteinExistence type="predicted"/>
<keyword evidence="4 5" id="KW-0472">Membrane</keyword>
<evidence type="ECO:0000256" key="2">
    <source>
        <dbReference type="ARBA" id="ARBA00022692"/>
    </source>
</evidence>
<evidence type="ECO:0000256" key="5">
    <source>
        <dbReference type="SAM" id="Phobius"/>
    </source>
</evidence>
<accession>A0ABS1AXP4</accession>
<protein>
    <submittedName>
        <fullName evidence="6">VirB3 family type IV secretion system protein</fullName>
    </submittedName>
</protein>
<feature type="transmembrane region" description="Helical" evidence="5">
    <location>
        <begin position="12"/>
        <end position="35"/>
    </location>
</feature>
<reference evidence="6 7" key="1">
    <citation type="submission" date="2020-11" db="EMBL/GenBank/DDBJ databases">
        <title>Enhanced detection system for hospital associated transmission using whole genome sequencing surveillance.</title>
        <authorList>
            <person name="Harrison L.H."/>
            <person name="Van Tyne D."/>
            <person name="Marsh J.W."/>
            <person name="Griffith M.P."/>
            <person name="Snyder D.J."/>
            <person name="Cooper V.S."/>
            <person name="Mustapha M."/>
        </authorList>
    </citation>
    <scope>NUCLEOTIDE SEQUENCE [LARGE SCALE GENOMIC DNA]</scope>
    <source>
        <strain evidence="6 7">BC00020</strain>
    </source>
</reference>
<organism evidence="6 7">
    <name type="scientific">Burkholderia vietnamiensis</name>
    <dbReference type="NCBI Taxonomy" id="60552"/>
    <lineage>
        <taxon>Bacteria</taxon>
        <taxon>Pseudomonadati</taxon>
        <taxon>Pseudomonadota</taxon>
        <taxon>Betaproteobacteria</taxon>
        <taxon>Burkholderiales</taxon>
        <taxon>Burkholderiaceae</taxon>
        <taxon>Burkholderia</taxon>
        <taxon>Burkholderia cepacia complex</taxon>
    </lineage>
</organism>
<dbReference type="InterPro" id="IPR007792">
    <property type="entry name" value="T4SS_VirB3/TrbD/AvhB"/>
</dbReference>
<dbReference type="RefSeq" id="WP_200091719.1">
    <property type="nucleotide sequence ID" value="NZ_JADVKH010000037.1"/>
</dbReference>
<evidence type="ECO:0000313" key="7">
    <source>
        <dbReference type="Proteomes" id="UP000808215"/>
    </source>
</evidence>
<comment type="caution">
    <text evidence="6">The sequence shown here is derived from an EMBL/GenBank/DDBJ whole genome shotgun (WGS) entry which is preliminary data.</text>
</comment>
<dbReference type="Proteomes" id="UP000808215">
    <property type="component" value="Unassembled WGS sequence"/>
</dbReference>
<evidence type="ECO:0000256" key="3">
    <source>
        <dbReference type="ARBA" id="ARBA00022989"/>
    </source>
</evidence>
<name>A0ABS1AXP4_BURVI</name>
<keyword evidence="7" id="KW-1185">Reference proteome</keyword>
<comment type="subcellular location">
    <subcellularLocation>
        <location evidence="1">Membrane</location>
    </subcellularLocation>
</comment>
<keyword evidence="2 5" id="KW-0812">Transmembrane</keyword>
<evidence type="ECO:0000256" key="1">
    <source>
        <dbReference type="ARBA" id="ARBA00004370"/>
    </source>
</evidence>
<feature type="transmembrane region" description="Helical" evidence="5">
    <location>
        <begin position="41"/>
        <end position="59"/>
    </location>
</feature>
<dbReference type="EMBL" id="JADVKH010000037">
    <property type="protein sequence ID" value="MBJ9688857.1"/>
    <property type="molecule type" value="Genomic_DNA"/>
</dbReference>
<gene>
    <name evidence="6" type="ORF">I5589_17430</name>
</gene>
<keyword evidence="3 5" id="KW-1133">Transmembrane helix</keyword>